<dbReference type="InterPro" id="IPR036983">
    <property type="entry name" value="AIM24_sf"/>
</dbReference>
<sequence length="220" mass="23304">MKFDVSGNPDYGHVTVELKPGETILAESGAMSWMSSHLQTRSHLMGGLMQAAVRKVVGGESLFVAEYTADGSPGSVALSPTEPGSVLHRRLDGDGFILTAGSFLACTPGIALHTRFGGLKALFSGEGAFFLECSGHGDLFFNAYGGVIERDLDGVLVVDTGHLVAWEPGLTYTIGGMGGLKQTLLSGEGLVLRLEGRGKVYLQTRHLPSLARWILPFLPS</sequence>
<dbReference type="InterPro" id="IPR016031">
    <property type="entry name" value="Trp_RNA-bd_attenuator-like_dom"/>
</dbReference>
<accession>A0A1U7CS63</accession>
<evidence type="ECO:0008006" key="3">
    <source>
        <dbReference type="Google" id="ProtNLM"/>
    </source>
</evidence>
<dbReference type="AlphaFoldDB" id="A0A1U7CS63"/>
<dbReference type="KEGG" id="pbor:BSF38_03300"/>
<dbReference type="InterPro" id="IPR002838">
    <property type="entry name" value="AIM24"/>
</dbReference>
<protein>
    <recommendedName>
        <fullName evidence="3">TIGR00266 family protein</fullName>
    </recommendedName>
</protein>
<evidence type="ECO:0000313" key="2">
    <source>
        <dbReference type="Proteomes" id="UP000186309"/>
    </source>
</evidence>
<evidence type="ECO:0000313" key="1">
    <source>
        <dbReference type="EMBL" id="APW61772.1"/>
    </source>
</evidence>
<dbReference type="NCBIfam" id="TIGR00266">
    <property type="entry name" value="TIGR00266 family protein"/>
    <property type="match status" value="1"/>
</dbReference>
<dbReference type="PANTHER" id="PTHR43657:SF1">
    <property type="entry name" value="ALTERED INHERITANCE OF MITOCHONDRIA PROTEIN 24, MITOCHONDRIAL"/>
    <property type="match status" value="1"/>
</dbReference>
<dbReference type="EMBL" id="CP019082">
    <property type="protein sequence ID" value="APW61772.1"/>
    <property type="molecule type" value="Genomic_DNA"/>
</dbReference>
<dbReference type="Pfam" id="PF01987">
    <property type="entry name" value="AIM24"/>
    <property type="match status" value="1"/>
</dbReference>
<dbReference type="Proteomes" id="UP000186309">
    <property type="component" value="Chromosome"/>
</dbReference>
<keyword evidence="2" id="KW-1185">Reference proteome</keyword>
<organism evidence="1 2">
    <name type="scientific">Paludisphaera borealis</name>
    <dbReference type="NCBI Taxonomy" id="1387353"/>
    <lineage>
        <taxon>Bacteria</taxon>
        <taxon>Pseudomonadati</taxon>
        <taxon>Planctomycetota</taxon>
        <taxon>Planctomycetia</taxon>
        <taxon>Isosphaerales</taxon>
        <taxon>Isosphaeraceae</taxon>
        <taxon>Paludisphaera</taxon>
    </lineage>
</organism>
<proteinExistence type="predicted"/>
<reference evidence="2" key="1">
    <citation type="submission" date="2016-12" db="EMBL/GenBank/DDBJ databases">
        <title>Comparative genomics of four Isosphaeraceae planctomycetes: a common pool of plasmids and glycoside hydrolase genes.</title>
        <authorList>
            <person name="Ivanova A."/>
        </authorList>
    </citation>
    <scope>NUCLEOTIDE SEQUENCE [LARGE SCALE GENOMIC DNA]</scope>
    <source>
        <strain evidence="2">PX4</strain>
    </source>
</reference>
<name>A0A1U7CS63_9BACT</name>
<gene>
    <name evidence="1" type="ORF">BSF38_03300</name>
</gene>
<dbReference type="Gene3D" id="3.60.160.10">
    <property type="entry name" value="Mitochondrial biogenesis AIM24"/>
    <property type="match status" value="1"/>
</dbReference>
<dbReference type="STRING" id="1387353.BSF38_03300"/>
<dbReference type="PANTHER" id="PTHR43657">
    <property type="entry name" value="TRYPTOPHAN RNA-BINDING ATTENUATOR PROTEIN-LIKE PROTEIN"/>
    <property type="match status" value="1"/>
</dbReference>
<dbReference type="SUPFAM" id="SSF51219">
    <property type="entry name" value="TRAP-like"/>
    <property type="match status" value="1"/>
</dbReference>
<dbReference type="RefSeq" id="WP_076347382.1">
    <property type="nucleotide sequence ID" value="NZ_CP019082.1"/>
</dbReference>